<evidence type="ECO:0000313" key="6">
    <source>
        <dbReference type="Proteomes" id="UP001628179"/>
    </source>
</evidence>
<dbReference type="Gene3D" id="3.40.50.300">
    <property type="entry name" value="P-loop containing nucleotide triphosphate hydrolases"/>
    <property type="match status" value="1"/>
</dbReference>
<dbReference type="Pfam" id="PF17100">
    <property type="entry name" value="NACHT_N"/>
    <property type="match status" value="1"/>
</dbReference>
<feature type="compositionally biased region" description="Basic residues" evidence="2">
    <location>
        <begin position="13"/>
        <end position="22"/>
    </location>
</feature>
<reference evidence="5 6" key="1">
    <citation type="submission" date="2024-09" db="EMBL/GenBank/DDBJ databases">
        <title>Itraconazole resistance in Madurella fahalii resulting from another homologue of gene encoding cytochrome P450 14-alpha sterol demethylase (CYP51).</title>
        <authorList>
            <person name="Yoshioka I."/>
            <person name="Fahal A.H."/>
            <person name="Kaneko S."/>
            <person name="Yaguchi T."/>
        </authorList>
    </citation>
    <scope>NUCLEOTIDE SEQUENCE [LARGE SCALE GENOMIC DNA]</scope>
    <source>
        <strain evidence="5 6">IFM 68171</strain>
    </source>
</reference>
<feature type="region of interest" description="Disordered" evidence="2">
    <location>
        <begin position="1"/>
        <end position="56"/>
    </location>
</feature>
<dbReference type="InterPro" id="IPR027417">
    <property type="entry name" value="P-loop_NTPase"/>
</dbReference>
<dbReference type="InterPro" id="IPR031359">
    <property type="entry name" value="NACHT_N"/>
</dbReference>
<feature type="compositionally biased region" description="Pro residues" evidence="2">
    <location>
        <begin position="39"/>
        <end position="55"/>
    </location>
</feature>
<proteinExistence type="predicted"/>
<keyword evidence="6" id="KW-1185">Reference proteome</keyword>
<dbReference type="EMBL" id="BAAFSV010000001">
    <property type="protein sequence ID" value="GAB1312401.1"/>
    <property type="molecule type" value="Genomic_DNA"/>
</dbReference>
<protein>
    <submittedName>
        <fullName evidence="5">Uncharacterized protein</fullName>
    </submittedName>
</protein>
<evidence type="ECO:0000259" key="3">
    <source>
        <dbReference type="Pfam" id="PF17100"/>
    </source>
</evidence>
<evidence type="ECO:0000259" key="4">
    <source>
        <dbReference type="Pfam" id="PF24883"/>
    </source>
</evidence>
<evidence type="ECO:0000313" key="5">
    <source>
        <dbReference type="EMBL" id="GAB1312401.1"/>
    </source>
</evidence>
<dbReference type="GeneID" id="98173356"/>
<comment type="caution">
    <text evidence="5">The sequence shown here is derived from an EMBL/GenBank/DDBJ whole genome shotgun (WGS) entry which is preliminary data.</text>
</comment>
<dbReference type="InterPro" id="IPR056884">
    <property type="entry name" value="NPHP3-like_N"/>
</dbReference>
<evidence type="ECO:0000256" key="2">
    <source>
        <dbReference type="SAM" id="MobiDB-lite"/>
    </source>
</evidence>
<accession>A0ABQ0G3U6</accession>
<feature type="domain" description="NWD NACHT-NTPase N-terminal" evidence="3">
    <location>
        <begin position="60"/>
        <end position="259"/>
    </location>
</feature>
<organism evidence="5 6">
    <name type="scientific">Madurella fahalii</name>
    <dbReference type="NCBI Taxonomy" id="1157608"/>
    <lineage>
        <taxon>Eukaryota</taxon>
        <taxon>Fungi</taxon>
        <taxon>Dikarya</taxon>
        <taxon>Ascomycota</taxon>
        <taxon>Pezizomycotina</taxon>
        <taxon>Sordariomycetes</taxon>
        <taxon>Sordariomycetidae</taxon>
        <taxon>Sordariales</taxon>
        <taxon>Sordariales incertae sedis</taxon>
        <taxon>Madurella</taxon>
    </lineage>
</organism>
<dbReference type="PANTHER" id="PTHR10039:SF16">
    <property type="entry name" value="GPI INOSITOL-DEACYLASE"/>
    <property type="match status" value="1"/>
</dbReference>
<feature type="domain" description="Nephrocystin 3-like N-terminal" evidence="4">
    <location>
        <begin position="333"/>
        <end position="503"/>
    </location>
</feature>
<dbReference type="RefSeq" id="XP_070914134.1">
    <property type="nucleotide sequence ID" value="XM_071058033.1"/>
</dbReference>
<sequence>MAPRSIQDLAARVRGKLTRRRAGNAPQQPPTPAGTTAATPPPAATPRAEPPPPRPFDAATLWSRVEDTLKQENNDAFQQLEKITPGDIPDLAGHVAAEMERRRLDMELNQWCWPRALRRDEGKLRASMEKIASSAKLVKQTFGGLVDLDSTGYAKMAWIPFSVVLGLVSLETEKYSAALAACDTVSTIIYEYGQVFESYHRTGKANPELEKAMVQLYSKVLEMEVMLCKHFSRGEISQFLRAIPGLDDWDGTVKEVERRRGNCKAIVETIMRNVLVDAGESLKTIQQAMQDDIAARKLAADESLLAKLGKDPLPDRIAVLDETGIGTDYPRAGEWLIKDDPSFTDWNSSASGLNVFWLHGPVGFGKTCLTTLVVEKCIERSFLVGDGREKVAYFYCAKVAGVEPKPAEIFHSLIRQLGWSSRDKGLDKRIPSSWTHPANNKPKTKATSEEVFRLLLEGSDVTTTIIIDALDECAEPQALLKSLRALRSTSESYKCVRLFVSSRENIPVEQYFSGPGFYSVQIAPEKSAGDMKAFVEGFINTQCAGGNHELAKPEHATQKEKLETVLVKRSDGCFRWTVLQFGILFPAKPRTFDVDDWDQRIRELRAKSLSTKSEQGDVDLAAAYREMYDQNTGGEGTFLEKTVRRALKWIIGFE</sequence>
<name>A0ABQ0G3U6_9PEZI</name>
<keyword evidence="1" id="KW-0677">Repeat</keyword>
<dbReference type="Pfam" id="PF24883">
    <property type="entry name" value="NPHP3_N"/>
    <property type="match status" value="1"/>
</dbReference>
<gene>
    <name evidence="5" type="ORF">MFIFM68171_02611</name>
</gene>
<evidence type="ECO:0000256" key="1">
    <source>
        <dbReference type="ARBA" id="ARBA00022737"/>
    </source>
</evidence>
<dbReference type="PANTHER" id="PTHR10039">
    <property type="entry name" value="AMELOGENIN"/>
    <property type="match status" value="1"/>
</dbReference>
<dbReference type="Proteomes" id="UP001628179">
    <property type="component" value="Unassembled WGS sequence"/>
</dbReference>